<reference evidence="2" key="1">
    <citation type="submission" date="2021-01" db="EMBL/GenBank/DDBJ databases">
        <authorList>
            <person name="Corre E."/>
            <person name="Pelletier E."/>
            <person name="Niang G."/>
            <person name="Scheremetjew M."/>
            <person name="Finn R."/>
            <person name="Kale V."/>
            <person name="Holt S."/>
            <person name="Cochrane G."/>
            <person name="Meng A."/>
            <person name="Brown T."/>
            <person name="Cohen L."/>
        </authorList>
    </citation>
    <scope>NUCLEOTIDE SEQUENCE</scope>
    <source>
        <strain evidence="2">CCMP1510</strain>
    </source>
</reference>
<name>A0A7S3JUH5_9STRA</name>
<organism evidence="2">
    <name type="scientific">Aureoumbra lagunensis</name>
    <dbReference type="NCBI Taxonomy" id="44058"/>
    <lineage>
        <taxon>Eukaryota</taxon>
        <taxon>Sar</taxon>
        <taxon>Stramenopiles</taxon>
        <taxon>Ochrophyta</taxon>
        <taxon>Pelagophyceae</taxon>
        <taxon>Pelagomonadales</taxon>
        <taxon>Aureoumbra</taxon>
    </lineage>
</organism>
<evidence type="ECO:0008006" key="3">
    <source>
        <dbReference type="Google" id="ProtNLM"/>
    </source>
</evidence>
<gene>
    <name evidence="2" type="ORF">ALAG00032_LOCUS6180</name>
</gene>
<proteinExistence type="predicted"/>
<sequence length="144" mass="15352">MTEQTKVSVPDEKDVWVPADVIGSDGSVVKVKAIRPSEDSPLGGDELTEDTVEALEKNSDASDGYSDASDGYSDASELPPLKKKKTSELPSQNSGAAEGSSSGTWPFSNRRLINPLDCIQQSVHSRSATLHDAPLLRAPLVRDT</sequence>
<dbReference type="EMBL" id="HBIJ01008759">
    <property type="protein sequence ID" value="CAE0365437.1"/>
    <property type="molecule type" value="Transcribed_RNA"/>
</dbReference>
<evidence type="ECO:0000256" key="1">
    <source>
        <dbReference type="SAM" id="MobiDB-lite"/>
    </source>
</evidence>
<feature type="compositionally biased region" description="Polar residues" evidence="1">
    <location>
        <begin position="88"/>
        <end position="106"/>
    </location>
</feature>
<feature type="compositionally biased region" description="Low complexity" evidence="1">
    <location>
        <begin position="61"/>
        <end position="76"/>
    </location>
</feature>
<accession>A0A7S3JUH5</accession>
<evidence type="ECO:0000313" key="2">
    <source>
        <dbReference type="EMBL" id="CAE0365437.1"/>
    </source>
</evidence>
<feature type="region of interest" description="Disordered" evidence="1">
    <location>
        <begin position="32"/>
        <end position="106"/>
    </location>
</feature>
<protein>
    <recommendedName>
        <fullName evidence="3">Myosin N-terminal SH3-like domain-containing protein</fullName>
    </recommendedName>
</protein>
<dbReference type="AlphaFoldDB" id="A0A7S3JUH5"/>